<dbReference type="InterPro" id="IPR011009">
    <property type="entry name" value="Kinase-like_dom_sf"/>
</dbReference>
<evidence type="ECO:0000256" key="1">
    <source>
        <dbReference type="ARBA" id="ARBA00022527"/>
    </source>
</evidence>
<dbReference type="Proteomes" id="UP000800041">
    <property type="component" value="Unassembled WGS sequence"/>
</dbReference>
<keyword evidence="1" id="KW-0723">Serine/threonine-protein kinase</keyword>
<dbReference type="PROSITE" id="PS50011">
    <property type="entry name" value="PROTEIN_KINASE_DOM"/>
    <property type="match status" value="1"/>
</dbReference>
<dbReference type="GO" id="GO:0043484">
    <property type="term" value="P:regulation of RNA splicing"/>
    <property type="evidence" value="ECO:0007669"/>
    <property type="project" value="TreeGrafter"/>
</dbReference>
<keyword evidence="8" id="KW-1185">Reference proteome</keyword>
<dbReference type="InterPro" id="IPR051175">
    <property type="entry name" value="CLK_kinases"/>
</dbReference>
<dbReference type="PANTHER" id="PTHR45646:SF11">
    <property type="entry name" value="SERINE_THREONINE-PROTEIN KINASE DOA"/>
    <property type="match status" value="1"/>
</dbReference>
<dbReference type="EMBL" id="ML977184">
    <property type="protein sequence ID" value="KAF1982410.1"/>
    <property type="molecule type" value="Genomic_DNA"/>
</dbReference>
<keyword evidence="5" id="KW-0067">ATP-binding</keyword>
<dbReference type="GO" id="GO:0005634">
    <property type="term" value="C:nucleus"/>
    <property type="evidence" value="ECO:0007669"/>
    <property type="project" value="TreeGrafter"/>
</dbReference>
<name>A0A6G1GNM0_9PEZI</name>
<reference evidence="7" key="1">
    <citation type="journal article" date="2020" name="Stud. Mycol.">
        <title>101 Dothideomycetes genomes: a test case for predicting lifestyles and emergence of pathogens.</title>
        <authorList>
            <person name="Haridas S."/>
            <person name="Albert R."/>
            <person name="Binder M."/>
            <person name="Bloem J."/>
            <person name="Labutti K."/>
            <person name="Salamov A."/>
            <person name="Andreopoulos B."/>
            <person name="Baker S."/>
            <person name="Barry K."/>
            <person name="Bills G."/>
            <person name="Bluhm B."/>
            <person name="Cannon C."/>
            <person name="Castanera R."/>
            <person name="Culley D."/>
            <person name="Daum C."/>
            <person name="Ezra D."/>
            <person name="Gonzalez J."/>
            <person name="Henrissat B."/>
            <person name="Kuo A."/>
            <person name="Liang C."/>
            <person name="Lipzen A."/>
            <person name="Lutzoni F."/>
            <person name="Magnuson J."/>
            <person name="Mondo S."/>
            <person name="Nolan M."/>
            <person name="Ohm R."/>
            <person name="Pangilinan J."/>
            <person name="Park H.-J."/>
            <person name="Ramirez L."/>
            <person name="Alfaro M."/>
            <person name="Sun H."/>
            <person name="Tritt A."/>
            <person name="Yoshinaga Y."/>
            <person name="Zwiers L.-H."/>
            <person name="Turgeon B."/>
            <person name="Goodwin S."/>
            <person name="Spatafora J."/>
            <person name="Crous P."/>
            <person name="Grigoriev I."/>
        </authorList>
    </citation>
    <scope>NUCLEOTIDE SEQUENCE</scope>
    <source>
        <strain evidence="7">CBS 113979</strain>
    </source>
</reference>
<gene>
    <name evidence="7" type="ORF">K402DRAFT_414926</name>
</gene>
<evidence type="ECO:0000256" key="2">
    <source>
        <dbReference type="ARBA" id="ARBA00022679"/>
    </source>
</evidence>
<dbReference type="AlphaFoldDB" id="A0A6G1GNM0"/>
<evidence type="ECO:0000313" key="7">
    <source>
        <dbReference type="EMBL" id="KAF1982410.1"/>
    </source>
</evidence>
<organism evidence="7 8">
    <name type="scientific">Aulographum hederae CBS 113979</name>
    <dbReference type="NCBI Taxonomy" id="1176131"/>
    <lineage>
        <taxon>Eukaryota</taxon>
        <taxon>Fungi</taxon>
        <taxon>Dikarya</taxon>
        <taxon>Ascomycota</taxon>
        <taxon>Pezizomycotina</taxon>
        <taxon>Dothideomycetes</taxon>
        <taxon>Pleosporomycetidae</taxon>
        <taxon>Aulographales</taxon>
        <taxon>Aulographaceae</taxon>
    </lineage>
</organism>
<sequence>MRAGCAPRLRSLFKLTLKGNSKREISTSVRAPIILPADALVDEETTAGYDPDDFYYASPGEVLDGRYELKAKIGWGTSSTVRRWESSLSVAIKINASKYNSQEDAQHELNVSDHMANSPADHRGRDILRIPYESFEIIGSASTHVCLVFEPMREPLWLFTRRFGSNKVTREWLPLFKVYLRTILEGLHYLHSTCHLDISVIEKFIRGQVSNPMARKLLPNGRTVYRCHNELGDFGLAQRADKPHPCIFSVQPDYCQAPRVLFGTGWSYPADIWNFGIMVHELLANESLFRTKRQERGPYSARVHFANIWSPETRNYQGRMCNNAADYYAGPFLAEDGIDAFGKTGSFNFPQLIPSQQSLADVLPECIPDDEKEVYLDLMKKMLSWLPEDRPTAIELEAHPWLNS</sequence>
<dbReference type="PANTHER" id="PTHR45646">
    <property type="entry name" value="SERINE/THREONINE-PROTEIN KINASE DOA-RELATED"/>
    <property type="match status" value="1"/>
</dbReference>
<feature type="domain" description="Protein kinase" evidence="6">
    <location>
        <begin position="67"/>
        <end position="402"/>
    </location>
</feature>
<dbReference type="GO" id="GO:0005524">
    <property type="term" value="F:ATP binding"/>
    <property type="evidence" value="ECO:0007669"/>
    <property type="project" value="UniProtKB-KW"/>
</dbReference>
<proteinExistence type="predicted"/>
<dbReference type="SMART" id="SM00220">
    <property type="entry name" value="S_TKc"/>
    <property type="match status" value="1"/>
</dbReference>
<evidence type="ECO:0000256" key="5">
    <source>
        <dbReference type="ARBA" id="ARBA00022840"/>
    </source>
</evidence>
<dbReference type="Gene3D" id="3.30.200.20">
    <property type="entry name" value="Phosphorylase Kinase, domain 1"/>
    <property type="match status" value="1"/>
</dbReference>
<protein>
    <submittedName>
        <fullName evidence="7">Kinase-like protein</fullName>
    </submittedName>
</protein>
<dbReference type="SUPFAM" id="SSF56112">
    <property type="entry name" value="Protein kinase-like (PK-like)"/>
    <property type="match status" value="1"/>
</dbReference>
<dbReference type="GO" id="GO:0004674">
    <property type="term" value="F:protein serine/threonine kinase activity"/>
    <property type="evidence" value="ECO:0007669"/>
    <property type="project" value="UniProtKB-KW"/>
</dbReference>
<keyword evidence="2" id="KW-0808">Transferase</keyword>
<accession>A0A6G1GNM0</accession>
<dbReference type="Pfam" id="PF00069">
    <property type="entry name" value="Pkinase"/>
    <property type="match status" value="1"/>
</dbReference>
<keyword evidence="3" id="KW-0547">Nucleotide-binding</keyword>
<evidence type="ECO:0000313" key="8">
    <source>
        <dbReference type="Proteomes" id="UP000800041"/>
    </source>
</evidence>
<dbReference type="InterPro" id="IPR000719">
    <property type="entry name" value="Prot_kinase_dom"/>
</dbReference>
<evidence type="ECO:0000256" key="4">
    <source>
        <dbReference type="ARBA" id="ARBA00022777"/>
    </source>
</evidence>
<keyword evidence="4 7" id="KW-0418">Kinase</keyword>
<dbReference type="Gene3D" id="1.10.510.10">
    <property type="entry name" value="Transferase(Phosphotransferase) domain 1"/>
    <property type="match status" value="1"/>
</dbReference>
<evidence type="ECO:0000259" key="6">
    <source>
        <dbReference type="PROSITE" id="PS50011"/>
    </source>
</evidence>
<evidence type="ECO:0000256" key="3">
    <source>
        <dbReference type="ARBA" id="ARBA00022741"/>
    </source>
</evidence>
<dbReference type="OrthoDB" id="5979581at2759"/>